<evidence type="ECO:0000256" key="1">
    <source>
        <dbReference type="SAM" id="MobiDB-lite"/>
    </source>
</evidence>
<evidence type="ECO:0000313" key="2">
    <source>
        <dbReference type="EMBL" id="KAD3640513.1"/>
    </source>
</evidence>
<feature type="region of interest" description="Disordered" evidence="1">
    <location>
        <begin position="641"/>
        <end position="687"/>
    </location>
</feature>
<comment type="caution">
    <text evidence="2">The sequence shown here is derived from an EMBL/GenBank/DDBJ whole genome shotgun (WGS) entry which is preliminary data.</text>
</comment>
<feature type="compositionally biased region" description="Basic and acidic residues" evidence="1">
    <location>
        <begin position="404"/>
        <end position="413"/>
    </location>
</feature>
<sequence length="1180" mass="134748">MANLVFGDKHNICAHLDPTTKNGQEFRPMIVFLRRSRVYHAISSSVQIYRSHIQSFWGSAQIISVNDVYTIDANVLGQAICITEADIRRVLHLGGEPDGVTLIPESCIKGCFLRIRYFGAYNSISVKKGKLPLQYKFLAHVLLHCLSMRKGTFDELRDLMRSALVALILNKPFNFSGMIFRYMCDNITKAKDRFYMFPRFVQMLIDERFPEGQLPREVGDLLKIKHMTDSSLGQVRVYQRTGDDVQEKDLIAYCARANYVAPKGDAWRHDDSESDTEDVAADDHQSPPPPPPRQQPKKKTPGQSSQSTPQAKSSQEQSSQEPLEVDVSEMQTETAAADDDKSESSDTESEYEMVQEGNQMVKRRKRKFVEKDAEEKEEKDDPIFVPDEPESSKPKKIKRMAKRGPYEKTKTKTDKTTVSSSLIVTSVPAAVSPVVTTSVSVLDSPVITSVSVTTTHVSTVQTPEFVHVASFSPLFVETTTVSTSLPKTSIPQDSIPKDDLFSGLDDLGDINFTVNYDDTDLKRRLSMLSKEFEEYKKEKGKLVADKPSSSSSGLNELKTQMDLMMKWKEEEVAEKKVMKDKISELEFLVKLQFEDIIDLKNEKTDLRFKIKELESKVIKSEASSSKVDQVIVDIDAEEEKVVKDEKVEEEEDEEEVDYGDTDVDEHPDDFDYHGDDETGGDGASGVDSGAGGLNAITGAIIVYTPPKISTDAVPVSSVASDRAKDCMTVEFEDLDLIEYPKEILDYSLPTFLDLFKMHSDIDLQRNIVEIQVNQEIEEGEIIGDYSVQDFQEFIEDDDDLIFDFEQDEDDDVSDYDKDIIDEELLNLNTLKKIFEVGSMSSTTLNPVKVKTNMDLWNEVQDETKYIIDHLHSFKIMREVYEDKDPDNLTKQSTKFKIGSKSKMIGRIISYGYFHYIPGSLSDKGCYVVKRVDGCQYFGKATDLMSLPAFECKNLSRLRMIKPIQTQHNEIFENLLKKEAMFGWSLLSPQFRERFKDYLKPNVFKRPRLRKIEQDWNSYFKFWFYDERTSEGVVVLKQEENWRVIRMLDPIWIVNCSRDDIILLNSSQIYAEDGYHDVGVSFKDMAIQYQTIAQMCFTLGIHSGCIWNDVNYLYTELMQVQKERDARDYRIESERLAKIPRSVVIRAVDNVVAEVGESSGLKDKVEETIEDKVEEITEVKD</sequence>
<dbReference type="Proteomes" id="UP000326396">
    <property type="component" value="Linkage Group LG5"/>
</dbReference>
<keyword evidence="3" id="KW-1185">Reference proteome</keyword>
<feature type="compositionally biased region" description="Basic and acidic residues" evidence="1">
    <location>
        <begin position="369"/>
        <end position="382"/>
    </location>
</feature>
<evidence type="ECO:0000313" key="3">
    <source>
        <dbReference type="Proteomes" id="UP000326396"/>
    </source>
</evidence>
<proteinExistence type="predicted"/>
<reference evidence="2 3" key="1">
    <citation type="submission" date="2019-05" db="EMBL/GenBank/DDBJ databases">
        <title>Mikania micrantha, genome provides insights into the molecular mechanism of rapid growth.</title>
        <authorList>
            <person name="Liu B."/>
        </authorList>
    </citation>
    <scope>NUCLEOTIDE SEQUENCE [LARGE SCALE GENOMIC DNA]</scope>
    <source>
        <strain evidence="2">NLD-2019</strain>
        <tissue evidence="2">Leaf</tissue>
    </source>
</reference>
<dbReference type="AlphaFoldDB" id="A0A5N6MK32"/>
<feature type="region of interest" description="Disordered" evidence="1">
    <location>
        <begin position="265"/>
        <end position="413"/>
    </location>
</feature>
<dbReference type="EMBL" id="SZYD01000015">
    <property type="protein sequence ID" value="KAD3640513.1"/>
    <property type="molecule type" value="Genomic_DNA"/>
</dbReference>
<feature type="compositionally biased region" description="Acidic residues" evidence="1">
    <location>
        <begin position="647"/>
        <end position="668"/>
    </location>
</feature>
<organism evidence="2 3">
    <name type="scientific">Mikania micrantha</name>
    <name type="common">bitter vine</name>
    <dbReference type="NCBI Taxonomy" id="192012"/>
    <lineage>
        <taxon>Eukaryota</taxon>
        <taxon>Viridiplantae</taxon>
        <taxon>Streptophyta</taxon>
        <taxon>Embryophyta</taxon>
        <taxon>Tracheophyta</taxon>
        <taxon>Spermatophyta</taxon>
        <taxon>Magnoliopsida</taxon>
        <taxon>eudicotyledons</taxon>
        <taxon>Gunneridae</taxon>
        <taxon>Pentapetalae</taxon>
        <taxon>asterids</taxon>
        <taxon>campanulids</taxon>
        <taxon>Asterales</taxon>
        <taxon>Asteraceae</taxon>
        <taxon>Asteroideae</taxon>
        <taxon>Heliantheae alliance</taxon>
        <taxon>Eupatorieae</taxon>
        <taxon>Mikania</taxon>
    </lineage>
</organism>
<gene>
    <name evidence="2" type="ORF">E3N88_29736</name>
</gene>
<name>A0A5N6MK32_9ASTR</name>
<accession>A0A5N6MK32</accession>
<protein>
    <submittedName>
        <fullName evidence="2">Uncharacterized protein</fullName>
    </submittedName>
</protein>
<feature type="compositionally biased region" description="Polar residues" evidence="1">
    <location>
        <begin position="302"/>
        <end position="312"/>
    </location>
</feature>